<dbReference type="OrthoDB" id="9963367at2"/>
<protein>
    <submittedName>
        <fullName evidence="2">Uncharacterized protein</fullName>
    </submittedName>
</protein>
<dbReference type="Proteomes" id="UP000253094">
    <property type="component" value="Unassembled WGS sequence"/>
</dbReference>
<proteinExistence type="predicted"/>
<accession>A0A367FGP9</accession>
<dbReference type="EMBL" id="QOIL01000012">
    <property type="protein sequence ID" value="RCG29002.1"/>
    <property type="molecule type" value="Genomic_DNA"/>
</dbReference>
<evidence type="ECO:0000313" key="3">
    <source>
        <dbReference type="Proteomes" id="UP000253094"/>
    </source>
</evidence>
<dbReference type="RefSeq" id="WP_114030723.1">
    <property type="nucleotide sequence ID" value="NZ_QOIL01000012.1"/>
</dbReference>
<reference evidence="2 3" key="1">
    <citation type="submission" date="2018-06" db="EMBL/GenBank/DDBJ databases">
        <title>Sphaerisporangium craniellae sp. nov., isolated from a marine sponge in the South China Sea.</title>
        <authorList>
            <person name="Li L."/>
        </authorList>
    </citation>
    <scope>NUCLEOTIDE SEQUENCE [LARGE SCALE GENOMIC DNA]</scope>
    <source>
        <strain evidence="2 3">CCTCC AA 208026</strain>
    </source>
</reference>
<dbReference type="AlphaFoldDB" id="A0A367FGP9"/>
<comment type="caution">
    <text evidence="2">The sequence shown here is derived from an EMBL/GenBank/DDBJ whole genome shotgun (WGS) entry which is preliminary data.</text>
</comment>
<name>A0A367FGP9_9ACTN</name>
<gene>
    <name evidence="2" type="ORF">DQ384_21865</name>
</gene>
<organism evidence="2 3">
    <name type="scientific">Sphaerisporangium album</name>
    <dbReference type="NCBI Taxonomy" id="509200"/>
    <lineage>
        <taxon>Bacteria</taxon>
        <taxon>Bacillati</taxon>
        <taxon>Actinomycetota</taxon>
        <taxon>Actinomycetes</taxon>
        <taxon>Streptosporangiales</taxon>
        <taxon>Streptosporangiaceae</taxon>
        <taxon>Sphaerisporangium</taxon>
    </lineage>
</organism>
<sequence>MGTLDPTDTATLLRRIAALEKRLRAMQVIMTGGQYAHDESGGNRTVASTGAFLDYTGQPTVSIVVPASGKVRVSGGFSGYNNATGTSTLRVAPVLSGANTAAPTTANSASAAGDNNGAATDPVAVPRSTSRTKVYTDLTPGTTTFKLQGRISSGTTSTHAIQDSWLLVEPLP</sequence>
<keyword evidence="3" id="KW-1185">Reference proteome</keyword>
<feature type="compositionally biased region" description="Low complexity" evidence="1">
    <location>
        <begin position="100"/>
        <end position="121"/>
    </location>
</feature>
<evidence type="ECO:0000256" key="1">
    <source>
        <dbReference type="SAM" id="MobiDB-lite"/>
    </source>
</evidence>
<evidence type="ECO:0000313" key="2">
    <source>
        <dbReference type="EMBL" id="RCG29002.1"/>
    </source>
</evidence>
<feature type="region of interest" description="Disordered" evidence="1">
    <location>
        <begin position="100"/>
        <end position="124"/>
    </location>
</feature>